<dbReference type="GeneID" id="101856717"/>
<evidence type="ECO:0000256" key="2">
    <source>
        <dbReference type="ARBA" id="ARBA00022692"/>
    </source>
</evidence>
<accession>A0ABM0JF95</accession>
<dbReference type="Proteomes" id="UP000694888">
    <property type="component" value="Unplaced"/>
</dbReference>
<dbReference type="PANTHER" id="PTHR19282">
    <property type="entry name" value="TETRASPANIN"/>
    <property type="match status" value="1"/>
</dbReference>
<dbReference type="PRINTS" id="PR00259">
    <property type="entry name" value="TMFOUR"/>
</dbReference>
<organism evidence="6 7">
    <name type="scientific">Aplysia californica</name>
    <name type="common">California sea hare</name>
    <dbReference type="NCBI Taxonomy" id="6500"/>
    <lineage>
        <taxon>Eukaryota</taxon>
        <taxon>Metazoa</taxon>
        <taxon>Spiralia</taxon>
        <taxon>Lophotrochozoa</taxon>
        <taxon>Mollusca</taxon>
        <taxon>Gastropoda</taxon>
        <taxon>Heterobranchia</taxon>
        <taxon>Euthyneura</taxon>
        <taxon>Tectipleura</taxon>
        <taxon>Aplysiida</taxon>
        <taxon>Aplysioidea</taxon>
        <taxon>Aplysiidae</taxon>
        <taxon>Aplysia</taxon>
    </lineage>
</organism>
<dbReference type="Gene3D" id="1.10.1450.10">
    <property type="entry name" value="Tetraspanin"/>
    <property type="match status" value="1"/>
</dbReference>
<name>A0ABM0JF95_APLCA</name>
<dbReference type="RefSeq" id="XP_005092359.1">
    <property type="nucleotide sequence ID" value="XM_005092302.3"/>
</dbReference>
<dbReference type="SUPFAM" id="SSF48652">
    <property type="entry name" value="Tetraspanin"/>
    <property type="match status" value="1"/>
</dbReference>
<dbReference type="InterPro" id="IPR008952">
    <property type="entry name" value="Tetraspanin_EC2_sf"/>
</dbReference>
<feature type="transmembrane region" description="Helical" evidence="5">
    <location>
        <begin position="287"/>
        <end position="312"/>
    </location>
</feature>
<keyword evidence="2 5" id="KW-0812">Transmembrane</keyword>
<evidence type="ECO:0000256" key="1">
    <source>
        <dbReference type="ARBA" id="ARBA00004141"/>
    </source>
</evidence>
<dbReference type="PANTHER" id="PTHR19282:SF431">
    <property type="entry name" value="TETRASPANIN 26A, ISOFORM B-RELATED"/>
    <property type="match status" value="1"/>
</dbReference>
<sequence>MRRVGPPPNTVIPYDQEVNMAAQGSAHQRHHRMGPGMLGDKFTHSLRRRSNRPDRSEINPFVKYFLFFFNFLFFLLGLGMLVLGIYILVVKEKTVSNWIDFLFDPACLVLSLGGSIITFITFFGAYGSLRENICCLQVFSISMAICLLLEVLLIVLVFVFYFVDDAFADIGLYPEDALEDAVVKYRDDPDMQGLIDNIQELLSCCGVSKDDEGYKDWNKNLYFQCSDDNFSPEACSVPFSCCRISGGDQINYQCGAGMLKDNALDRERKIYTQGCLKGLENVIKDNIWIYGGVIFGVLLPQAFVICVAKALVFQVKEQMLKW</sequence>
<keyword evidence="6" id="KW-1185">Reference proteome</keyword>
<feature type="transmembrane region" description="Helical" evidence="5">
    <location>
        <begin position="64"/>
        <end position="89"/>
    </location>
</feature>
<keyword evidence="3 5" id="KW-1133">Transmembrane helix</keyword>
<evidence type="ECO:0000256" key="4">
    <source>
        <dbReference type="ARBA" id="ARBA00023136"/>
    </source>
</evidence>
<evidence type="ECO:0000256" key="3">
    <source>
        <dbReference type="ARBA" id="ARBA00022989"/>
    </source>
</evidence>
<feature type="transmembrane region" description="Helical" evidence="5">
    <location>
        <begin position="138"/>
        <end position="163"/>
    </location>
</feature>
<evidence type="ECO:0000313" key="7">
    <source>
        <dbReference type="RefSeq" id="XP_005092359.1"/>
    </source>
</evidence>
<dbReference type="InterPro" id="IPR018499">
    <property type="entry name" value="Tetraspanin/Peripherin"/>
</dbReference>
<feature type="transmembrane region" description="Helical" evidence="5">
    <location>
        <begin position="101"/>
        <end position="126"/>
    </location>
</feature>
<reference evidence="7" key="1">
    <citation type="submission" date="2025-08" db="UniProtKB">
        <authorList>
            <consortium name="RefSeq"/>
        </authorList>
    </citation>
    <scope>IDENTIFICATION</scope>
</reference>
<gene>
    <name evidence="7" type="primary">LOC101856717</name>
</gene>
<proteinExistence type="predicted"/>
<comment type="subcellular location">
    <subcellularLocation>
        <location evidence="1">Membrane</location>
        <topology evidence="1">Multi-pass membrane protein</topology>
    </subcellularLocation>
</comment>
<evidence type="ECO:0000256" key="5">
    <source>
        <dbReference type="SAM" id="Phobius"/>
    </source>
</evidence>
<keyword evidence="4 5" id="KW-0472">Membrane</keyword>
<evidence type="ECO:0000313" key="6">
    <source>
        <dbReference type="Proteomes" id="UP000694888"/>
    </source>
</evidence>
<dbReference type="Pfam" id="PF00335">
    <property type="entry name" value="Tetraspanin"/>
    <property type="match status" value="1"/>
</dbReference>
<protein>
    <submittedName>
        <fullName evidence="7">Tetraspanin-33</fullName>
    </submittedName>
</protein>